<comment type="caution">
    <text evidence="1">The sequence shown here is derived from an EMBL/GenBank/DDBJ whole genome shotgun (WGS) entry which is preliminary data.</text>
</comment>
<dbReference type="AlphaFoldDB" id="A0A0F9BRS2"/>
<name>A0A0F9BRS2_9ZZZZ</name>
<organism evidence="1">
    <name type="scientific">marine sediment metagenome</name>
    <dbReference type="NCBI Taxonomy" id="412755"/>
    <lineage>
        <taxon>unclassified sequences</taxon>
        <taxon>metagenomes</taxon>
        <taxon>ecological metagenomes</taxon>
    </lineage>
</organism>
<gene>
    <name evidence="1" type="ORF">LCGC14_2695420</name>
</gene>
<proteinExistence type="predicted"/>
<sequence length="52" mass="5694">MQGITTQAIEMFKAAIAAEEQAERANQALNRIVGRIPAKDLAEYASLTEGFR</sequence>
<dbReference type="EMBL" id="LAZR01047883">
    <property type="protein sequence ID" value="KKK93184.1"/>
    <property type="molecule type" value="Genomic_DNA"/>
</dbReference>
<accession>A0A0F9BRS2</accession>
<evidence type="ECO:0000313" key="1">
    <source>
        <dbReference type="EMBL" id="KKK93184.1"/>
    </source>
</evidence>
<protein>
    <submittedName>
        <fullName evidence="1">Uncharacterized protein</fullName>
    </submittedName>
</protein>
<reference evidence="1" key="1">
    <citation type="journal article" date="2015" name="Nature">
        <title>Complex archaea that bridge the gap between prokaryotes and eukaryotes.</title>
        <authorList>
            <person name="Spang A."/>
            <person name="Saw J.H."/>
            <person name="Jorgensen S.L."/>
            <person name="Zaremba-Niedzwiedzka K."/>
            <person name="Martijn J."/>
            <person name="Lind A.E."/>
            <person name="van Eijk R."/>
            <person name="Schleper C."/>
            <person name="Guy L."/>
            <person name="Ettema T.J."/>
        </authorList>
    </citation>
    <scope>NUCLEOTIDE SEQUENCE</scope>
</reference>